<sequence length="153" mass="17330">MTDIDDLHVEDFCKDTAKILLALYKRFPQKTTLYVEDISGPDSPDEFGLHSPRFNACFNTMLWLAENDYLSYSQTIKQEALESVVLSHRAFTFLSSWQEAAPIASGTALELPSGSPVLPLTRIEHLRKTLLNATSTQLKLLVLGYMQQSRDYQ</sequence>
<comment type="caution">
    <text evidence="1">The sequence shown here is derived from an EMBL/GenBank/DDBJ whole genome shotgun (WGS) entry which is preliminary data.</text>
</comment>
<protein>
    <submittedName>
        <fullName evidence="1">Uncharacterized protein</fullName>
    </submittedName>
</protein>
<name>A0AAW7X917_9GAMM</name>
<accession>A0AAW7X917</accession>
<organism evidence="1 2">
    <name type="scientific">Saccharophagus degradans</name>
    <dbReference type="NCBI Taxonomy" id="86304"/>
    <lineage>
        <taxon>Bacteria</taxon>
        <taxon>Pseudomonadati</taxon>
        <taxon>Pseudomonadota</taxon>
        <taxon>Gammaproteobacteria</taxon>
        <taxon>Cellvibrionales</taxon>
        <taxon>Cellvibrionaceae</taxon>
        <taxon>Saccharophagus</taxon>
    </lineage>
</organism>
<evidence type="ECO:0000313" key="2">
    <source>
        <dbReference type="Proteomes" id="UP001169760"/>
    </source>
</evidence>
<gene>
    <name evidence="1" type="ORF">Q4521_10315</name>
</gene>
<dbReference type="AlphaFoldDB" id="A0AAW7X917"/>
<dbReference type="EMBL" id="JAUOPB010000007">
    <property type="protein sequence ID" value="MDO6422869.1"/>
    <property type="molecule type" value="Genomic_DNA"/>
</dbReference>
<proteinExistence type="predicted"/>
<evidence type="ECO:0000313" key="1">
    <source>
        <dbReference type="EMBL" id="MDO6422869.1"/>
    </source>
</evidence>
<dbReference type="Proteomes" id="UP001169760">
    <property type="component" value="Unassembled WGS sequence"/>
</dbReference>
<reference evidence="1" key="1">
    <citation type="submission" date="2023-07" db="EMBL/GenBank/DDBJ databases">
        <title>Genome content predicts the carbon catabolic preferences of heterotrophic bacteria.</title>
        <authorList>
            <person name="Gralka M."/>
        </authorList>
    </citation>
    <scope>NUCLEOTIDE SEQUENCE</scope>
    <source>
        <strain evidence="1">I3M17_2</strain>
    </source>
</reference>
<dbReference type="RefSeq" id="WP_303492746.1">
    <property type="nucleotide sequence ID" value="NZ_JAUOPB010000007.1"/>
</dbReference>